<feature type="chain" id="PRO_5005508470" description="Beta-carotene isomerase D27-like C-terminal domain-containing protein" evidence="2">
    <location>
        <begin position="21"/>
        <end position="333"/>
    </location>
</feature>
<dbReference type="EMBL" id="CDMZ01003627">
    <property type="protein sequence ID" value="CUC10331.1"/>
    <property type="molecule type" value="Genomic_DNA"/>
</dbReference>
<evidence type="ECO:0000256" key="1">
    <source>
        <dbReference type="SAM" id="MobiDB-lite"/>
    </source>
</evidence>
<protein>
    <recommendedName>
        <fullName evidence="3">Beta-carotene isomerase D27-like C-terminal domain-containing protein</fullName>
    </recommendedName>
</protein>
<evidence type="ECO:0000313" key="4">
    <source>
        <dbReference type="EMBL" id="CUC10331.1"/>
    </source>
</evidence>
<feature type="compositionally biased region" description="Basic and acidic residues" evidence="1">
    <location>
        <begin position="62"/>
        <end position="77"/>
    </location>
</feature>
<proteinExistence type="predicted"/>
<dbReference type="PANTHER" id="PTHR33591:SF2">
    <property type="entry name" value="BETA-CAROTENE ISOMERASE D27"/>
    <property type="match status" value="1"/>
</dbReference>
<dbReference type="PhylomeDB" id="A0A0K6S9X6"/>
<evidence type="ECO:0000259" key="3">
    <source>
        <dbReference type="Pfam" id="PF13225"/>
    </source>
</evidence>
<dbReference type="GO" id="GO:0005506">
    <property type="term" value="F:iron ion binding"/>
    <property type="evidence" value="ECO:0007669"/>
    <property type="project" value="InterPro"/>
</dbReference>
<evidence type="ECO:0000256" key="2">
    <source>
        <dbReference type="SAM" id="SignalP"/>
    </source>
</evidence>
<dbReference type="InterPro" id="IPR025114">
    <property type="entry name" value="D27-like_C"/>
</dbReference>
<accession>A0A0K6S9X6</accession>
<feature type="region of interest" description="Disordered" evidence="1">
    <location>
        <begin position="34"/>
        <end position="81"/>
    </location>
</feature>
<dbReference type="VEuPathDB" id="CryptoDB:Cvel_8162"/>
<feature type="signal peptide" evidence="2">
    <location>
        <begin position="1"/>
        <end position="20"/>
    </location>
</feature>
<dbReference type="InterPro" id="IPR038938">
    <property type="entry name" value="D27-like"/>
</dbReference>
<keyword evidence="2" id="KW-0732">Signal</keyword>
<gene>
    <name evidence="4" type="ORF">Cvel_8162.t2.CR1</name>
</gene>
<sequence>MTTVALVLLLVAVSLERCGGFGVDAFTRTPCGQVRGKPRSSSWTSLKGMEGRTGPGSTETEETAKTEKGRNLKKAGDPKGLPKPFPVSADFYEMNPFEKLALGLFRTEVQRGTEWSASPAFGLSGDESFDGLVKEAKHYVLESRKSGEEQQTMVLGVLSRLAGPFFPQIYRTLMAPFPWAPLLTSLLTPLLLSFLVGPTRWSLREDEQLGGCYVERCRFLAETGCKGLCVNMCKRPTERFFADTMGLPLTMRPDFETCECTLSFGLVPEPLEEDETVPSGCLGGCTMAGGLAEKGLVSACSCAKSVEGKRLASKDGARKELERPAFDTSQVAV</sequence>
<name>A0A0K6S9X6_9ALVE</name>
<dbReference type="PANTHER" id="PTHR33591">
    <property type="entry name" value="BETA-CAROTENE ISOMERASE D27"/>
    <property type="match status" value="1"/>
</dbReference>
<feature type="domain" description="Beta-carotene isomerase D27-like C-terminal" evidence="3">
    <location>
        <begin position="206"/>
        <end position="273"/>
    </location>
</feature>
<dbReference type="AlphaFoldDB" id="A0A0K6S9X6"/>
<reference evidence="4" key="1">
    <citation type="submission" date="2014-11" db="EMBL/GenBank/DDBJ databases">
        <title>Molecular phylogeny of cliff fern family Woodsiaceae with morphological implications.</title>
        <authorList>
            <person name="Shao Y.-Z."/>
            <person name="Wei R."/>
            <person name="Zhang X.-C."/>
        </authorList>
    </citation>
    <scope>NUCLEOTIDE SEQUENCE</scope>
</reference>
<organism evidence="4">
    <name type="scientific">Chromera velia CCMP2878</name>
    <dbReference type="NCBI Taxonomy" id="1169474"/>
    <lineage>
        <taxon>Eukaryota</taxon>
        <taxon>Sar</taxon>
        <taxon>Alveolata</taxon>
        <taxon>Colpodellida</taxon>
        <taxon>Chromeraceae</taxon>
        <taxon>Chromera</taxon>
    </lineage>
</organism>
<dbReference type="Pfam" id="PF13225">
    <property type="entry name" value="D27-like_C"/>
    <property type="match status" value="1"/>
</dbReference>